<evidence type="ECO:0000256" key="1">
    <source>
        <dbReference type="SAM" id="MobiDB-lite"/>
    </source>
</evidence>
<gene>
    <name evidence="2" type="ORF">QQF64_030299</name>
</gene>
<evidence type="ECO:0000313" key="2">
    <source>
        <dbReference type="EMBL" id="KAL1271283.1"/>
    </source>
</evidence>
<proteinExistence type="predicted"/>
<reference evidence="2 3" key="1">
    <citation type="submission" date="2023-09" db="EMBL/GenBank/DDBJ databases">
        <authorList>
            <person name="Wang M."/>
        </authorList>
    </citation>
    <scope>NUCLEOTIDE SEQUENCE [LARGE SCALE GENOMIC DNA]</scope>
    <source>
        <strain evidence="2">GT-2023</strain>
        <tissue evidence="2">Liver</tissue>
    </source>
</reference>
<keyword evidence="3" id="KW-1185">Reference proteome</keyword>
<sequence>MCESRQTDSRHCHSQDTSVNLVAHKEAICMLGGRKEGGCNPVTSCRVEVSLPVFQRSMRGPRDTQQGLSQGVSVPSASEMHPVVIN</sequence>
<feature type="region of interest" description="Disordered" evidence="1">
    <location>
        <begin position="56"/>
        <end position="86"/>
    </location>
</feature>
<dbReference type="Proteomes" id="UP001558613">
    <property type="component" value="Unassembled WGS sequence"/>
</dbReference>
<dbReference type="EMBL" id="JAYMGO010000007">
    <property type="protein sequence ID" value="KAL1271283.1"/>
    <property type="molecule type" value="Genomic_DNA"/>
</dbReference>
<accession>A0ABR3N376</accession>
<organism evidence="2 3">
    <name type="scientific">Cirrhinus molitorella</name>
    <name type="common">mud carp</name>
    <dbReference type="NCBI Taxonomy" id="172907"/>
    <lineage>
        <taxon>Eukaryota</taxon>
        <taxon>Metazoa</taxon>
        <taxon>Chordata</taxon>
        <taxon>Craniata</taxon>
        <taxon>Vertebrata</taxon>
        <taxon>Euteleostomi</taxon>
        <taxon>Actinopterygii</taxon>
        <taxon>Neopterygii</taxon>
        <taxon>Teleostei</taxon>
        <taxon>Ostariophysi</taxon>
        <taxon>Cypriniformes</taxon>
        <taxon>Cyprinidae</taxon>
        <taxon>Labeoninae</taxon>
        <taxon>Labeonini</taxon>
        <taxon>Cirrhinus</taxon>
    </lineage>
</organism>
<feature type="compositionally biased region" description="Polar residues" evidence="1">
    <location>
        <begin position="63"/>
        <end position="76"/>
    </location>
</feature>
<evidence type="ECO:0000313" key="3">
    <source>
        <dbReference type="Proteomes" id="UP001558613"/>
    </source>
</evidence>
<protein>
    <submittedName>
        <fullName evidence="2">Uncharacterized protein</fullName>
    </submittedName>
</protein>
<name>A0ABR3N376_9TELE</name>
<comment type="caution">
    <text evidence="2">The sequence shown here is derived from an EMBL/GenBank/DDBJ whole genome shotgun (WGS) entry which is preliminary data.</text>
</comment>